<dbReference type="InterPro" id="IPR004291">
    <property type="entry name" value="Transposase_IS66_central"/>
</dbReference>
<dbReference type="EMBL" id="BMIT01000001">
    <property type="protein sequence ID" value="GGE83079.1"/>
    <property type="molecule type" value="Genomic_DNA"/>
</dbReference>
<evidence type="ECO:0000313" key="3">
    <source>
        <dbReference type="Proteomes" id="UP000638462"/>
    </source>
</evidence>
<organism evidence="2 3">
    <name type="scientific">Pseudoalteromonas gelatinilytica</name>
    <dbReference type="NCBI Taxonomy" id="1703256"/>
    <lineage>
        <taxon>Bacteria</taxon>
        <taxon>Pseudomonadati</taxon>
        <taxon>Pseudomonadota</taxon>
        <taxon>Gammaproteobacteria</taxon>
        <taxon>Alteromonadales</taxon>
        <taxon>Pseudoalteromonadaceae</taxon>
        <taxon>Pseudoalteromonas</taxon>
    </lineage>
</organism>
<reference evidence="3" key="1">
    <citation type="journal article" date="2019" name="Int. J. Syst. Evol. Microbiol.">
        <title>The Global Catalogue of Microorganisms (GCM) 10K type strain sequencing project: providing services to taxonomists for standard genome sequencing and annotation.</title>
        <authorList>
            <consortium name="The Broad Institute Genomics Platform"/>
            <consortium name="The Broad Institute Genome Sequencing Center for Infectious Disease"/>
            <person name="Wu L."/>
            <person name="Ma J."/>
        </authorList>
    </citation>
    <scope>NUCLEOTIDE SEQUENCE [LARGE SCALE GENOMIC DNA]</scope>
    <source>
        <strain evidence="3">CGMCC 1.15394</strain>
    </source>
</reference>
<dbReference type="Proteomes" id="UP000638462">
    <property type="component" value="Unassembled WGS sequence"/>
</dbReference>
<protein>
    <recommendedName>
        <fullName evidence="1">Transposase IS66 central domain-containing protein</fullName>
    </recommendedName>
</protein>
<dbReference type="PANTHER" id="PTHR33678">
    <property type="entry name" value="BLL1576 PROTEIN"/>
    <property type="match status" value="1"/>
</dbReference>
<accession>A0ABQ1T462</accession>
<proteinExistence type="predicted"/>
<evidence type="ECO:0000313" key="2">
    <source>
        <dbReference type="EMBL" id="GGE83079.1"/>
    </source>
</evidence>
<comment type="caution">
    <text evidence="2">The sequence shown here is derived from an EMBL/GenBank/DDBJ whole genome shotgun (WGS) entry which is preliminary data.</text>
</comment>
<dbReference type="InterPro" id="IPR052344">
    <property type="entry name" value="Transposase-related"/>
</dbReference>
<name>A0ABQ1T462_9GAMM</name>
<feature type="domain" description="Transposase IS66 central" evidence="1">
    <location>
        <begin position="1"/>
        <end position="72"/>
    </location>
</feature>
<dbReference type="Pfam" id="PF03050">
    <property type="entry name" value="DDE_Tnp_IS66"/>
    <property type="match status" value="1"/>
</dbReference>
<evidence type="ECO:0000259" key="1">
    <source>
        <dbReference type="Pfam" id="PF03050"/>
    </source>
</evidence>
<keyword evidence="3" id="KW-1185">Reference proteome</keyword>
<sequence length="72" mass="8441">MADWMLRCASLFKPLYDRLHHVLLQQPVIQADETPVKVVKEYKHTSYMWLYCSGTDPPEADAQLPNIVLFDY</sequence>
<gene>
    <name evidence="2" type="ORF">GCM10008027_04800</name>
</gene>